<feature type="transmembrane region" description="Helical" evidence="1">
    <location>
        <begin position="110"/>
        <end position="127"/>
    </location>
</feature>
<evidence type="ECO:0000256" key="1">
    <source>
        <dbReference type="SAM" id="Phobius"/>
    </source>
</evidence>
<reference evidence="2 3" key="1">
    <citation type="submission" date="2017-10" db="EMBL/GenBank/DDBJ databases">
        <title>Complete Genome Sequence of Faecalibacterium prausnitzii isolated from the gut of healthy adult Indian.</title>
        <authorList>
            <person name="Bag S."/>
            <person name="Ghosh T.S."/>
            <person name="Das B."/>
        </authorList>
    </citation>
    <scope>NUCLEOTIDE SEQUENCE [LARGE SCALE GENOMIC DNA]</scope>
    <source>
        <strain evidence="2 3">Indica</strain>
    </source>
</reference>
<dbReference type="EMBL" id="CP023819">
    <property type="protein sequence ID" value="ATL91189.1"/>
    <property type="molecule type" value="Genomic_DNA"/>
</dbReference>
<feature type="transmembrane region" description="Helical" evidence="1">
    <location>
        <begin position="164"/>
        <end position="181"/>
    </location>
</feature>
<protein>
    <submittedName>
        <fullName evidence="2">Conjugal transfer protein TraX</fullName>
    </submittedName>
</protein>
<feature type="transmembrane region" description="Helical" evidence="1">
    <location>
        <begin position="271"/>
        <end position="291"/>
    </location>
</feature>
<proteinExistence type="predicted"/>
<feature type="transmembrane region" description="Helical" evidence="1">
    <location>
        <begin position="215"/>
        <end position="236"/>
    </location>
</feature>
<name>A0A291TDK1_9FIRM</name>
<sequence>MKCCSPGSFLPPGLQFLEGVVRIPDKATEFRQRRGMIMSTKPIRPTAANCIDLSAAALHIIAMTLMLMDHLWATLLPAQDWLTCAGRLAFPIFAFMTVEGYFHTRNLKRYALRLLLFALLSEVPFDLMYGGTWFYPVHQNVIWTLLLGLLGVHLMETVRKKQKLWVSLPVCAAVAAAGALLGTLGMTDYYGAGVLTVFAFYIFRGRKWWCLLGQVLTLYWINVVLLGGLIYPIRLFGMEFELCQQGLALLALIPIWLYRGRQGCHSKPFQYACYAFYPVHMLLLVLALNFVNR</sequence>
<evidence type="ECO:0000313" key="2">
    <source>
        <dbReference type="EMBL" id="ATL91189.1"/>
    </source>
</evidence>
<accession>A0A291TDK1</accession>
<gene>
    <name evidence="2" type="ORF">CRH10_13295</name>
</gene>
<dbReference type="Proteomes" id="UP000223709">
    <property type="component" value="Chromosome"/>
</dbReference>
<keyword evidence="1" id="KW-1133">Transmembrane helix</keyword>
<keyword evidence="1" id="KW-0812">Transmembrane</keyword>
<feature type="transmembrane region" description="Helical" evidence="1">
    <location>
        <begin position="80"/>
        <end position="98"/>
    </location>
</feature>
<organism evidence="2 3">
    <name type="scientific">Faecalibacterium prausnitzii</name>
    <dbReference type="NCBI Taxonomy" id="853"/>
    <lineage>
        <taxon>Bacteria</taxon>
        <taxon>Bacillati</taxon>
        <taxon>Bacillota</taxon>
        <taxon>Clostridia</taxon>
        <taxon>Eubacteriales</taxon>
        <taxon>Oscillospiraceae</taxon>
        <taxon>Faecalibacterium</taxon>
    </lineage>
</organism>
<evidence type="ECO:0000313" key="3">
    <source>
        <dbReference type="Proteomes" id="UP000223709"/>
    </source>
</evidence>
<feature type="transmembrane region" description="Helical" evidence="1">
    <location>
        <begin position="187"/>
        <end position="203"/>
    </location>
</feature>
<feature type="transmembrane region" description="Helical" evidence="1">
    <location>
        <begin position="46"/>
        <end position="68"/>
    </location>
</feature>
<dbReference type="Pfam" id="PF05857">
    <property type="entry name" value="TraX"/>
    <property type="match status" value="1"/>
</dbReference>
<feature type="transmembrane region" description="Helical" evidence="1">
    <location>
        <begin position="133"/>
        <end position="152"/>
    </location>
</feature>
<keyword evidence="1" id="KW-0472">Membrane</keyword>
<dbReference type="AlphaFoldDB" id="A0A291TDK1"/>
<dbReference type="InterPro" id="IPR008875">
    <property type="entry name" value="TraX"/>
</dbReference>